<dbReference type="InParanoid" id="A0A6P6Y5C5"/>
<protein>
    <submittedName>
        <fullName evidence="3">GATA zinc finger domain-containing protein 14-like</fullName>
    </submittedName>
</protein>
<evidence type="ECO:0000256" key="1">
    <source>
        <dbReference type="SAM" id="MobiDB-lite"/>
    </source>
</evidence>
<proteinExistence type="predicted"/>
<dbReference type="KEGG" id="dpte:113794759"/>
<reference evidence="3" key="1">
    <citation type="submission" date="2025-08" db="UniProtKB">
        <authorList>
            <consortium name="RefSeq"/>
        </authorList>
    </citation>
    <scope>IDENTIFICATION</scope>
    <source>
        <strain evidence="3">Airmid</strain>
    </source>
</reference>
<dbReference type="RefSeq" id="XP_027200692.1">
    <property type="nucleotide sequence ID" value="XM_027344891.1"/>
</dbReference>
<sequence>MVIFEEQLSKPITTTTMSSNNNQDDDNQTQISNDTTTIITNVKLKQQQQHQSVFNHHLNGFHSKNDDEELNEDQLQTNICSNQTVMNHNNNNNNIDSNSNKTEQHIDTIDNHQQENDQDDDDFADFATFMPDSNQKNDDDDNFDEDFDDFADFTTTTANVPEPIVTDDDKNIKTLKNSRQLIEDTFPIKTSSIYDDERLSIDFFDKKFCDPNAQQLWNNLQQLDLKLNFHFNKWKQSSSFKHLIESLKIDSRNVIPPDIFPSTTNITLNQILQPTAYDYSTTTTTATKIDANDDECNGLTMADVFCKTNVNKNHLTTKIESSTTTAESLEWPADHSMTTLPSTTTTNQSMLCNNLAQDLDFFETKYVSNNNNISNVKNEDHHHHNLIAEFDEFLRIDTESAIVNNNEISTKSTTNKTINRMNEQVLSAEALQILNELPTLSMMRSKILSYPMLNNRQCRSNSNSPSSSSHHHHS</sequence>
<name>A0A6P6Y5C5_DERPT</name>
<accession>A0A6P6Y5C5</accession>
<gene>
    <name evidence="3" type="primary">LOC113794759</name>
</gene>
<dbReference type="AlphaFoldDB" id="A0A6P6Y5C5"/>
<organism evidence="2 3">
    <name type="scientific">Dermatophagoides pteronyssinus</name>
    <name type="common">European house dust mite</name>
    <dbReference type="NCBI Taxonomy" id="6956"/>
    <lineage>
        <taxon>Eukaryota</taxon>
        <taxon>Metazoa</taxon>
        <taxon>Ecdysozoa</taxon>
        <taxon>Arthropoda</taxon>
        <taxon>Chelicerata</taxon>
        <taxon>Arachnida</taxon>
        <taxon>Acari</taxon>
        <taxon>Acariformes</taxon>
        <taxon>Sarcoptiformes</taxon>
        <taxon>Astigmata</taxon>
        <taxon>Psoroptidia</taxon>
        <taxon>Analgoidea</taxon>
        <taxon>Pyroglyphidae</taxon>
        <taxon>Dermatophagoidinae</taxon>
        <taxon>Dermatophagoides</taxon>
    </lineage>
</organism>
<dbReference type="OMA" id="EFLMIND"/>
<evidence type="ECO:0000313" key="2">
    <source>
        <dbReference type="Proteomes" id="UP000515146"/>
    </source>
</evidence>
<dbReference type="OrthoDB" id="5917212at2759"/>
<keyword evidence="2" id="KW-1185">Reference proteome</keyword>
<dbReference type="Proteomes" id="UP000515146">
    <property type="component" value="Unplaced"/>
</dbReference>
<feature type="region of interest" description="Disordered" evidence="1">
    <location>
        <begin position="113"/>
        <end position="146"/>
    </location>
</feature>
<evidence type="ECO:0000313" key="3">
    <source>
        <dbReference type="RefSeq" id="XP_027200692.1"/>
    </source>
</evidence>